<dbReference type="Gene3D" id="6.10.260.10">
    <property type="match status" value="1"/>
</dbReference>
<organism evidence="3 4">
    <name type="scientific">Rufibacter roseus</name>
    <dbReference type="NCBI Taxonomy" id="1567108"/>
    <lineage>
        <taxon>Bacteria</taxon>
        <taxon>Pseudomonadati</taxon>
        <taxon>Bacteroidota</taxon>
        <taxon>Cytophagia</taxon>
        <taxon>Cytophagales</taxon>
        <taxon>Hymenobacteraceae</taxon>
        <taxon>Rufibacter</taxon>
    </lineage>
</organism>
<evidence type="ECO:0000313" key="3">
    <source>
        <dbReference type="EMBL" id="MFC7000079.1"/>
    </source>
</evidence>
<sequence length="599" mass="69663">MDKKSTASPHLLEIAWEACNQVGGIYTVIRSKVPAMMEYWGDQYCLIGPYFPNQAAAEFEPSDDYSDVYGKAVLELREQGIECYYGTWLVTGRPKIVLINPQSAFRGLSEIKYFLWENHRIPTSNEDLLNQVLAFGDMVKRYIKILADKTKVVAHFHEWMVGSAIPDLRREQVPVKIVFTTHATLLGRYLAMNDPNFYDQLTSVDWQHEARHFNIEPAVSIERAAAHGAHVFTTVSEVTVRECIYLLDRIPDTVLPNGLNIRRFTAMHEFQNLHLTYKKKIHRFVMGHFFQSFPFDLEKTIYFFTSGRYEYRNKGFDLTLEALARLNHRMKQAKSDMTVVMFFVTKQPFYSINPAVLHSKALMEEIQDTVESIQEQLGERLFNAAASCTDHKLPELNSFVDDYWKLRYRRTIQSWKTHQLPPVVTHNLVNDQTDEILHFLRTSNLVNNADDRVKVVYHPDFISPINPLFGMEYGQFVRGCHLGVFPSYYEPWGYTPLECVASGIPAVTSDLSGFGDYVKKHVKKYTDKGIYVIDRHERSFDDAAEQLTRHMFDYVEMSRRERIAQRNKVEGLSEMFDWKKLLVHYERAYQLALTTNSEE</sequence>
<protein>
    <submittedName>
        <fullName evidence="3">Glycosyltransferase</fullName>
        <ecNumber evidence="3">2.4.-.-</ecNumber>
    </submittedName>
</protein>
<gene>
    <name evidence="3" type="ORF">ACFQHR_20760</name>
</gene>
<reference evidence="4" key="1">
    <citation type="journal article" date="2019" name="Int. J. Syst. Evol. Microbiol.">
        <title>The Global Catalogue of Microorganisms (GCM) 10K type strain sequencing project: providing services to taxonomists for standard genome sequencing and annotation.</title>
        <authorList>
            <consortium name="The Broad Institute Genomics Platform"/>
            <consortium name="The Broad Institute Genome Sequencing Center for Infectious Disease"/>
            <person name="Wu L."/>
            <person name="Ma J."/>
        </authorList>
    </citation>
    <scope>NUCLEOTIDE SEQUENCE [LARGE SCALE GENOMIC DNA]</scope>
    <source>
        <strain evidence="4">CGMCC 4.7393</strain>
    </source>
</reference>
<dbReference type="EMBL" id="JBHSYQ010000016">
    <property type="protein sequence ID" value="MFC7000079.1"/>
    <property type="molecule type" value="Genomic_DNA"/>
</dbReference>
<accession>A0ABW2DTT5</accession>
<evidence type="ECO:0000256" key="1">
    <source>
        <dbReference type="ARBA" id="ARBA00022676"/>
    </source>
</evidence>
<dbReference type="Proteomes" id="UP001596405">
    <property type="component" value="Unassembled WGS sequence"/>
</dbReference>
<dbReference type="PANTHER" id="PTHR10176:SF3">
    <property type="entry name" value="GLYCOGEN [STARCH] SYNTHASE"/>
    <property type="match status" value="1"/>
</dbReference>
<dbReference type="GO" id="GO:0016757">
    <property type="term" value="F:glycosyltransferase activity"/>
    <property type="evidence" value="ECO:0007669"/>
    <property type="project" value="UniProtKB-KW"/>
</dbReference>
<evidence type="ECO:0000256" key="2">
    <source>
        <dbReference type="ARBA" id="ARBA00022679"/>
    </source>
</evidence>
<keyword evidence="2 3" id="KW-0808">Transferase</keyword>
<dbReference type="RefSeq" id="WP_066624573.1">
    <property type="nucleotide sequence ID" value="NZ_JBHSYQ010000016.1"/>
</dbReference>
<proteinExistence type="predicted"/>
<keyword evidence="1 3" id="KW-0328">Glycosyltransferase</keyword>
<dbReference type="Pfam" id="PF05693">
    <property type="entry name" value="Glycogen_syn"/>
    <property type="match status" value="1"/>
</dbReference>
<comment type="caution">
    <text evidence="3">The sequence shown here is derived from an EMBL/GenBank/DDBJ whole genome shotgun (WGS) entry which is preliminary data.</text>
</comment>
<dbReference type="InterPro" id="IPR008631">
    <property type="entry name" value="Glycogen_synth"/>
</dbReference>
<keyword evidence="4" id="KW-1185">Reference proteome</keyword>
<dbReference type="Gene3D" id="3.40.50.2000">
    <property type="entry name" value="Glycogen Phosphorylase B"/>
    <property type="match status" value="2"/>
</dbReference>
<name>A0ABW2DTT5_9BACT</name>
<evidence type="ECO:0000313" key="4">
    <source>
        <dbReference type="Proteomes" id="UP001596405"/>
    </source>
</evidence>
<dbReference type="PANTHER" id="PTHR10176">
    <property type="entry name" value="GLYCOGEN SYNTHASE"/>
    <property type="match status" value="1"/>
</dbReference>
<dbReference type="EC" id="2.4.-.-" evidence="3"/>
<dbReference type="SUPFAM" id="SSF53756">
    <property type="entry name" value="UDP-Glycosyltransferase/glycogen phosphorylase"/>
    <property type="match status" value="2"/>
</dbReference>